<name>A0ABU7B382_9TELE</name>
<organism evidence="2 3">
    <name type="scientific">Ataeniobius toweri</name>
    <dbReference type="NCBI Taxonomy" id="208326"/>
    <lineage>
        <taxon>Eukaryota</taxon>
        <taxon>Metazoa</taxon>
        <taxon>Chordata</taxon>
        <taxon>Craniata</taxon>
        <taxon>Vertebrata</taxon>
        <taxon>Euteleostomi</taxon>
        <taxon>Actinopterygii</taxon>
        <taxon>Neopterygii</taxon>
        <taxon>Teleostei</taxon>
        <taxon>Neoteleostei</taxon>
        <taxon>Acanthomorphata</taxon>
        <taxon>Ovalentaria</taxon>
        <taxon>Atherinomorphae</taxon>
        <taxon>Cyprinodontiformes</taxon>
        <taxon>Goodeidae</taxon>
        <taxon>Ataeniobius</taxon>
    </lineage>
</organism>
<accession>A0ABU7B382</accession>
<dbReference type="Proteomes" id="UP001345963">
    <property type="component" value="Unassembled WGS sequence"/>
</dbReference>
<sequence>MQKVFGSYKDILMLITAHEEEVFKFYLIFKRLHVPPFPNSAAAKFADLLGSVRRGSGPITDGEGRSSTPPPAVLSAPSLPHTPVVPMQSKWAGAKTDSTANDL</sequence>
<evidence type="ECO:0000313" key="3">
    <source>
        <dbReference type="Proteomes" id="UP001345963"/>
    </source>
</evidence>
<evidence type="ECO:0000256" key="1">
    <source>
        <dbReference type="SAM" id="MobiDB-lite"/>
    </source>
</evidence>
<gene>
    <name evidence="2" type="ORF">ATANTOWER_029173</name>
</gene>
<proteinExistence type="predicted"/>
<protein>
    <submittedName>
        <fullName evidence="2">Uncharacterized protein</fullName>
    </submittedName>
</protein>
<reference evidence="2 3" key="1">
    <citation type="submission" date="2021-07" db="EMBL/GenBank/DDBJ databases">
        <authorList>
            <person name="Palmer J.M."/>
        </authorList>
    </citation>
    <scope>NUCLEOTIDE SEQUENCE [LARGE SCALE GENOMIC DNA]</scope>
    <source>
        <strain evidence="2 3">AT_MEX2019</strain>
        <tissue evidence="2">Muscle</tissue>
    </source>
</reference>
<evidence type="ECO:0000313" key="2">
    <source>
        <dbReference type="EMBL" id="MED6244992.1"/>
    </source>
</evidence>
<feature type="region of interest" description="Disordered" evidence="1">
    <location>
        <begin position="56"/>
        <end position="103"/>
    </location>
</feature>
<keyword evidence="3" id="KW-1185">Reference proteome</keyword>
<comment type="caution">
    <text evidence="2">The sequence shown here is derived from an EMBL/GenBank/DDBJ whole genome shotgun (WGS) entry which is preliminary data.</text>
</comment>
<dbReference type="EMBL" id="JAHUTI010040087">
    <property type="protein sequence ID" value="MED6244992.1"/>
    <property type="molecule type" value="Genomic_DNA"/>
</dbReference>